<dbReference type="Pfam" id="PF06965">
    <property type="entry name" value="Na_H_antiport_1"/>
    <property type="match status" value="1"/>
</dbReference>
<feature type="transmembrane region" description="Helical" evidence="6">
    <location>
        <begin position="192"/>
        <end position="208"/>
    </location>
</feature>
<feature type="transmembrane region" description="Helical" evidence="6">
    <location>
        <begin position="312"/>
        <end position="330"/>
    </location>
</feature>
<dbReference type="STRING" id="1121485.GCA_000426485_00556"/>
<evidence type="ECO:0000256" key="1">
    <source>
        <dbReference type="ARBA" id="ARBA00004429"/>
    </source>
</evidence>
<dbReference type="InterPro" id="IPR023171">
    <property type="entry name" value="Na/H_antiporter_dom_sf"/>
</dbReference>
<dbReference type="GO" id="GO:0006885">
    <property type="term" value="P:regulation of pH"/>
    <property type="evidence" value="ECO:0007669"/>
    <property type="project" value="UniProtKB-UniRule"/>
</dbReference>
<evidence type="ECO:0000256" key="6">
    <source>
        <dbReference type="HAMAP-Rule" id="MF_01844"/>
    </source>
</evidence>
<comment type="catalytic activity">
    <reaction evidence="6">
        <text>Na(+)(in) + 2 H(+)(out) = Na(+)(out) + 2 H(+)(in)</text>
        <dbReference type="Rhea" id="RHEA:29251"/>
        <dbReference type="ChEBI" id="CHEBI:15378"/>
        <dbReference type="ChEBI" id="CHEBI:29101"/>
    </reaction>
</comment>
<dbReference type="GO" id="GO:0005886">
    <property type="term" value="C:plasma membrane"/>
    <property type="evidence" value="ECO:0007669"/>
    <property type="project" value="UniProtKB-SubCell"/>
</dbReference>
<proteinExistence type="inferred from homology"/>
<comment type="function">
    <text evidence="6">Na(+)/H(+) antiporter that extrudes sodium in exchange for external protons.</text>
</comment>
<evidence type="ECO:0000256" key="4">
    <source>
        <dbReference type="ARBA" id="ARBA00022989"/>
    </source>
</evidence>
<comment type="subcellular location">
    <subcellularLocation>
        <location evidence="1">Cell inner membrane</location>
        <topology evidence="1">Multi-pass membrane protein</topology>
    </subcellularLocation>
    <subcellularLocation>
        <location evidence="6">Cell membrane</location>
        <topology evidence="6">Multi-pass membrane protein</topology>
    </subcellularLocation>
</comment>
<dbReference type="OrthoDB" id="9808135at2"/>
<dbReference type="NCBIfam" id="TIGR00773">
    <property type="entry name" value="NhaA"/>
    <property type="match status" value="1"/>
</dbReference>
<feature type="transmembrane region" description="Helical" evidence="6">
    <location>
        <begin position="137"/>
        <end position="156"/>
    </location>
</feature>
<feature type="transmembrane region" description="Helical" evidence="6">
    <location>
        <begin position="69"/>
        <end position="89"/>
    </location>
</feature>
<dbReference type="EMBL" id="SOML01000006">
    <property type="protein sequence ID" value="TFD96128.1"/>
    <property type="molecule type" value="Genomic_DNA"/>
</dbReference>
<dbReference type="AlphaFoldDB" id="A0A4Y8L262"/>
<reference evidence="7 8" key="1">
    <citation type="submission" date="2019-03" db="EMBL/GenBank/DDBJ databases">
        <title>San Antonio Military Medical Center submission to MRSN (WRAIR), pending publication.</title>
        <authorList>
            <person name="Blyth D.M."/>
            <person name="Mccarthy S.L."/>
            <person name="Schall S.E."/>
            <person name="Stam J.A."/>
            <person name="Ong A.C."/>
            <person name="Mcgann P.T."/>
        </authorList>
    </citation>
    <scope>NUCLEOTIDE SEQUENCE [LARGE SCALE GENOMIC DNA]</scope>
    <source>
        <strain evidence="7 8">MRSN571793</strain>
    </source>
</reference>
<gene>
    <name evidence="6 7" type="primary">nhaA</name>
    <name evidence="7" type="ORF">E2605_11080</name>
</gene>
<evidence type="ECO:0000313" key="7">
    <source>
        <dbReference type="EMBL" id="TFD96128.1"/>
    </source>
</evidence>
<evidence type="ECO:0000256" key="5">
    <source>
        <dbReference type="ARBA" id="ARBA00023136"/>
    </source>
</evidence>
<comment type="caution">
    <text evidence="7">The sequence shown here is derived from an EMBL/GenBank/DDBJ whole genome shotgun (WGS) entry which is preliminary data.</text>
</comment>
<evidence type="ECO:0000256" key="3">
    <source>
        <dbReference type="ARBA" id="ARBA00022692"/>
    </source>
</evidence>
<keyword evidence="2 6" id="KW-1003">Cell membrane</keyword>
<keyword evidence="3 6" id="KW-0812">Transmembrane</keyword>
<keyword evidence="5 6" id="KW-0472">Membrane</keyword>
<feature type="transmembrane region" description="Helical" evidence="6">
    <location>
        <begin position="237"/>
        <end position="254"/>
    </location>
</feature>
<dbReference type="GO" id="GO:0015385">
    <property type="term" value="F:sodium:proton antiporter activity"/>
    <property type="evidence" value="ECO:0007669"/>
    <property type="project" value="UniProtKB-UniRule"/>
</dbReference>
<keyword evidence="4 6" id="KW-1133">Transmembrane helix</keyword>
<dbReference type="HAMAP" id="MF_01844">
    <property type="entry name" value="NhaA"/>
    <property type="match status" value="1"/>
</dbReference>
<evidence type="ECO:0000313" key="8">
    <source>
        <dbReference type="Proteomes" id="UP000297861"/>
    </source>
</evidence>
<name>A0A4Y8L262_9BACT</name>
<feature type="transmembrane region" description="Helical" evidence="6">
    <location>
        <begin position="418"/>
        <end position="437"/>
    </location>
</feature>
<feature type="transmembrane region" description="Helical" evidence="6">
    <location>
        <begin position="215"/>
        <end position="231"/>
    </location>
</feature>
<feature type="transmembrane region" description="Helical" evidence="6">
    <location>
        <begin position="110"/>
        <end position="131"/>
    </location>
</feature>
<keyword evidence="6" id="KW-0406">Ion transport</keyword>
<keyword evidence="6" id="KW-0915">Sodium</keyword>
<comment type="similarity">
    <text evidence="6">Belongs to the NhaA Na(+)/H(+) (TC 2.A.33) antiporter family.</text>
</comment>
<keyword evidence="6" id="KW-0739">Sodium transport</keyword>
<keyword evidence="6" id="KW-0813">Transport</keyword>
<feature type="transmembrane region" description="Helical" evidence="6">
    <location>
        <begin position="21"/>
        <end position="43"/>
    </location>
</feature>
<sequence>MSGRKPFNYSFLSFFHHNVNGGMLLMITAVLAMIIANSAWGGIYSEIWNYPISMQIGGFNLFSHHGHPLTLANFINDGLMAIFFFHVGLEVKREILVGELSSFSKASLPVIAAVGGMVLPVAIYLSIAGIAPESRGAAIPMATDIAFSLGVLSLLGKRVPLGLKIFLMAFAVVDDIGGILVIAIFYSANIQAGYLLIALGLFLLLCLANYKNINTIPLYILVGIAIWYLFLQSGVHSTIAGVLTAFAIPASPRLDVRKYIERIRTSIETFPKGESSEVILSKDQIAELKNIEGASNKVISPLQSIEDRLHGVVNYFIMPLFAFVNAGIVFEGSLSDSIGNVTLAVFLGLFVGKLAGIFSFTWIAVRLKLVSLPTGCNWKGILGISILGGIGFTVSLFIANLSFGLDHLELLNQAKIGIVAGTLISGLLGFFILHKTLPKRESKKRQNSL</sequence>
<feature type="transmembrane region" description="Helical" evidence="6">
    <location>
        <begin position="165"/>
        <end position="186"/>
    </location>
</feature>
<keyword evidence="6" id="KW-0050">Antiport</keyword>
<dbReference type="Proteomes" id="UP000297861">
    <property type="component" value="Unassembled WGS sequence"/>
</dbReference>
<accession>A0A4Y8L262</accession>
<dbReference type="InterPro" id="IPR004670">
    <property type="entry name" value="NhaA"/>
</dbReference>
<evidence type="ECO:0000256" key="2">
    <source>
        <dbReference type="ARBA" id="ARBA00022475"/>
    </source>
</evidence>
<feature type="transmembrane region" description="Helical" evidence="6">
    <location>
        <begin position="342"/>
        <end position="365"/>
    </location>
</feature>
<protein>
    <recommendedName>
        <fullName evidence="6">Na(+)/H(+) antiporter NhaA</fullName>
    </recommendedName>
    <alternativeName>
        <fullName evidence="6">Sodium/proton antiporter NhaA</fullName>
    </alternativeName>
</protein>
<keyword evidence="8" id="KW-1185">Reference proteome</keyword>
<organism evidence="7 8">
    <name type="scientific">Dysgonomonas capnocytophagoides</name>
    <dbReference type="NCBI Taxonomy" id="45254"/>
    <lineage>
        <taxon>Bacteria</taxon>
        <taxon>Pseudomonadati</taxon>
        <taxon>Bacteroidota</taxon>
        <taxon>Bacteroidia</taxon>
        <taxon>Bacteroidales</taxon>
        <taxon>Dysgonomonadaceae</taxon>
        <taxon>Dysgonomonas</taxon>
    </lineage>
</organism>
<dbReference type="PANTHER" id="PTHR30341">
    <property type="entry name" value="SODIUM ION/PROTON ANTIPORTER NHAA-RELATED"/>
    <property type="match status" value="1"/>
</dbReference>
<dbReference type="RefSeq" id="WP_134436482.1">
    <property type="nucleotide sequence ID" value="NZ_SOML01000006.1"/>
</dbReference>
<dbReference type="PANTHER" id="PTHR30341:SF0">
    <property type="entry name" value="NA(+)_H(+) ANTIPORTER NHAA"/>
    <property type="match status" value="1"/>
</dbReference>
<dbReference type="Gene3D" id="1.20.1530.10">
    <property type="entry name" value="Na+/H+ antiporter like domain"/>
    <property type="match status" value="1"/>
</dbReference>
<feature type="transmembrane region" description="Helical" evidence="6">
    <location>
        <begin position="377"/>
        <end position="398"/>
    </location>
</feature>